<dbReference type="SUPFAM" id="SSF56349">
    <property type="entry name" value="DNA breaking-rejoining enzymes"/>
    <property type="match status" value="1"/>
</dbReference>
<dbReference type="Gene3D" id="1.10.443.10">
    <property type="entry name" value="Intergrase catalytic core"/>
    <property type="match status" value="1"/>
</dbReference>
<evidence type="ECO:0000256" key="2">
    <source>
        <dbReference type="ARBA" id="ARBA00022908"/>
    </source>
</evidence>
<reference evidence="8 9" key="1">
    <citation type="submission" date="2018-10" db="EMBL/GenBank/DDBJ databases">
        <title>Genomic Encyclopedia of Type Strains, Phase IV (KMG-IV): sequencing the most valuable type-strain genomes for metagenomic binning, comparative biology and taxonomic classification.</title>
        <authorList>
            <person name="Goeker M."/>
        </authorList>
    </citation>
    <scope>NUCLEOTIDE SEQUENCE [LARGE SCALE GENOMIC DNA]</scope>
    <source>
        <strain evidence="8 9">DSM 25080</strain>
    </source>
</reference>
<protein>
    <submittedName>
        <fullName evidence="8">Integron integrase</fullName>
    </submittedName>
</protein>
<dbReference type="EMBL" id="REFJ01000005">
    <property type="protein sequence ID" value="RMA78966.1"/>
    <property type="molecule type" value="Genomic_DNA"/>
</dbReference>
<keyword evidence="3 5" id="KW-0238">DNA-binding</keyword>
<comment type="similarity">
    <text evidence="1">Belongs to the 'phage' integrase family.</text>
</comment>
<sequence length="361" mass="41451">MSRVIGVWGDVGGGGQPSFARSELITGYLNPDERRIENEPPSYSGAEPRLQTLYRNRCRQRGFSHRTVKTYWHWIRQYLKYFNFKHPRALNERDVEAFLSHLAEHRLVSKATQNIAFNALRFLYLEVLLLPFDNVQAIRVKREARVPEVFTHEEALRVISYLQGPYQVMGKLMYGSGLRLSEVYRLRIKDVDIQAGQIVIRAGKGEVDRITLLPQSVIPALQEHLAKIQALHDHDIAQGFGKVSMPNALARKYPTEQRSLHWQFVFPATRLAREPVSGEWVRHHIHETSIQKSVRKAIRLACIGKRSSSHTFRHSFATRLIQRGVDISTVQKLLGHKDIRTTQIYLHTAGGITNIVKSPLD</sequence>
<dbReference type="GO" id="GO:0003677">
    <property type="term" value="F:DNA binding"/>
    <property type="evidence" value="ECO:0007669"/>
    <property type="project" value="UniProtKB-UniRule"/>
</dbReference>
<gene>
    <name evidence="8" type="ORF">DFR27_2307</name>
</gene>
<evidence type="ECO:0000313" key="8">
    <source>
        <dbReference type="EMBL" id="RMA78966.1"/>
    </source>
</evidence>
<dbReference type="PANTHER" id="PTHR30349">
    <property type="entry name" value="PHAGE INTEGRASE-RELATED"/>
    <property type="match status" value="1"/>
</dbReference>
<evidence type="ECO:0000256" key="4">
    <source>
        <dbReference type="ARBA" id="ARBA00023172"/>
    </source>
</evidence>
<proteinExistence type="inferred from homology"/>
<keyword evidence="9" id="KW-1185">Reference proteome</keyword>
<dbReference type="InterPro" id="IPR002104">
    <property type="entry name" value="Integrase_catalytic"/>
</dbReference>
<dbReference type="Pfam" id="PF00589">
    <property type="entry name" value="Phage_integrase"/>
    <property type="match status" value="1"/>
</dbReference>
<dbReference type="Proteomes" id="UP000267187">
    <property type="component" value="Unassembled WGS sequence"/>
</dbReference>
<dbReference type="InterPro" id="IPR010998">
    <property type="entry name" value="Integrase_recombinase_N"/>
</dbReference>
<dbReference type="Gene3D" id="1.10.150.130">
    <property type="match status" value="1"/>
</dbReference>
<organism evidence="8 9">
    <name type="scientific">Umboniibacter marinipuniceus</name>
    <dbReference type="NCBI Taxonomy" id="569599"/>
    <lineage>
        <taxon>Bacteria</taxon>
        <taxon>Pseudomonadati</taxon>
        <taxon>Pseudomonadota</taxon>
        <taxon>Gammaproteobacteria</taxon>
        <taxon>Cellvibrionales</taxon>
        <taxon>Cellvibrionaceae</taxon>
        <taxon>Umboniibacter</taxon>
    </lineage>
</organism>
<dbReference type="AlphaFoldDB" id="A0A3M0A2U5"/>
<dbReference type="PROSITE" id="PS51898">
    <property type="entry name" value="TYR_RECOMBINASE"/>
    <property type="match status" value="1"/>
</dbReference>
<dbReference type="Pfam" id="PF13495">
    <property type="entry name" value="Phage_int_SAM_4"/>
    <property type="match status" value="1"/>
</dbReference>
<dbReference type="GO" id="GO:0006310">
    <property type="term" value="P:DNA recombination"/>
    <property type="evidence" value="ECO:0007669"/>
    <property type="project" value="UniProtKB-KW"/>
</dbReference>
<feature type="domain" description="Tyr recombinase" evidence="6">
    <location>
        <begin position="145"/>
        <end position="361"/>
    </location>
</feature>
<evidence type="ECO:0000256" key="5">
    <source>
        <dbReference type="PROSITE-ProRule" id="PRU01248"/>
    </source>
</evidence>
<dbReference type="InterPro" id="IPR011010">
    <property type="entry name" value="DNA_brk_join_enz"/>
</dbReference>
<keyword evidence="4" id="KW-0233">DNA recombination</keyword>
<dbReference type="InterPro" id="IPR044068">
    <property type="entry name" value="CB"/>
</dbReference>
<dbReference type="GO" id="GO:0015074">
    <property type="term" value="P:DNA integration"/>
    <property type="evidence" value="ECO:0007669"/>
    <property type="project" value="UniProtKB-KW"/>
</dbReference>
<keyword evidence="2" id="KW-0229">DNA integration</keyword>
<comment type="caution">
    <text evidence="8">The sequence shown here is derived from an EMBL/GenBank/DDBJ whole genome shotgun (WGS) entry which is preliminary data.</text>
</comment>
<dbReference type="InterPro" id="IPR011946">
    <property type="entry name" value="Integrase_integron-type"/>
</dbReference>
<name>A0A3M0A2U5_9GAMM</name>
<dbReference type="PANTHER" id="PTHR30349:SF64">
    <property type="entry name" value="PROPHAGE INTEGRASE INTD-RELATED"/>
    <property type="match status" value="1"/>
</dbReference>
<dbReference type="OrthoDB" id="9801717at2"/>
<dbReference type="NCBIfam" id="TIGR02249">
    <property type="entry name" value="integrase_gron"/>
    <property type="match status" value="1"/>
</dbReference>
<evidence type="ECO:0000256" key="3">
    <source>
        <dbReference type="ARBA" id="ARBA00023125"/>
    </source>
</evidence>
<dbReference type="InterPro" id="IPR004107">
    <property type="entry name" value="Integrase_SAM-like_N"/>
</dbReference>
<dbReference type="InterPro" id="IPR050090">
    <property type="entry name" value="Tyrosine_recombinase_XerCD"/>
</dbReference>
<dbReference type="InterPro" id="IPR013762">
    <property type="entry name" value="Integrase-like_cat_sf"/>
</dbReference>
<accession>A0A3M0A2U5</accession>
<feature type="domain" description="Core-binding (CB)" evidence="7">
    <location>
        <begin position="48"/>
        <end position="128"/>
    </location>
</feature>
<evidence type="ECO:0000259" key="7">
    <source>
        <dbReference type="PROSITE" id="PS51900"/>
    </source>
</evidence>
<evidence type="ECO:0000256" key="1">
    <source>
        <dbReference type="ARBA" id="ARBA00008857"/>
    </source>
</evidence>
<evidence type="ECO:0000313" key="9">
    <source>
        <dbReference type="Proteomes" id="UP000267187"/>
    </source>
</evidence>
<dbReference type="PROSITE" id="PS51900">
    <property type="entry name" value="CB"/>
    <property type="match status" value="1"/>
</dbReference>
<evidence type="ECO:0000259" key="6">
    <source>
        <dbReference type="PROSITE" id="PS51898"/>
    </source>
</evidence>
<dbReference type="RefSeq" id="WP_121877597.1">
    <property type="nucleotide sequence ID" value="NZ_REFJ01000005.1"/>
</dbReference>